<dbReference type="AlphaFoldDB" id="A0A455LJ68"/>
<feature type="domain" description="Carboxylesterase type B" evidence="4">
    <location>
        <begin position="69"/>
        <end position="584"/>
    </location>
</feature>
<dbReference type="InterPro" id="IPR029058">
    <property type="entry name" value="AB_hydrolase_fold"/>
</dbReference>
<evidence type="ECO:0000256" key="1">
    <source>
        <dbReference type="ARBA" id="ARBA00023180"/>
    </source>
</evidence>
<dbReference type="InterPro" id="IPR002018">
    <property type="entry name" value="CarbesteraseB"/>
</dbReference>
<feature type="signal peptide" evidence="3">
    <location>
        <begin position="1"/>
        <end position="19"/>
    </location>
</feature>
<evidence type="ECO:0000259" key="4">
    <source>
        <dbReference type="Pfam" id="PF00135"/>
    </source>
</evidence>
<dbReference type="Gene3D" id="3.40.50.1820">
    <property type="entry name" value="alpha/beta hydrolase"/>
    <property type="match status" value="1"/>
</dbReference>
<keyword evidence="2" id="KW-0812">Transmembrane</keyword>
<dbReference type="PANTHER" id="PTHR11559">
    <property type="entry name" value="CARBOXYLESTERASE"/>
    <property type="match status" value="1"/>
</dbReference>
<evidence type="ECO:0000256" key="2">
    <source>
        <dbReference type="SAM" id="Phobius"/>
    </source>
</evidence>
<reference evidence="5" key="1">
    <citation type="submission" date="2018-02" db="EMBL/GenBank/DDBJ databases">
        <authorList>
            <person name="Dai z.-M."/>
            <person name="Zhu X.-J."/>
        </authorList>
    </citation>
    <scope>NUCLEOTIDE SEQUENCE</scope>
</reference>
<keyword evidence="2" id="KW-1133">Transmembrane helix</keyword>
<keyword evidence="3" id="KW-0732">Signal</keyword>
<evidence type="ECO:0000313" key="5">
    <source>
        <dbReference type="EMBL" id="AYF60466.1"/>
    </source>
</evidence>
<accession>A0A455LJ68</accession>
<dbReference type="InterPro" id="IPR050309">
    <property type="entry name" value="Type-B_Carboxylest/Lipase"/>
</dbReference>
<dbReference type="Pfam" id="PF00135">
    <property type="entry name" value="COesterase"/>
    <property type="match status" value="1"/>
</dbReference>
<dbReference type="SUPFAM" id="SSF53474">
    <property type="entry name" value="alpha/beta-Hydrolases"/>
    <property type="match status" value="1"/>
</dbReference>
<keyword evidence="1" id="KW-0325">Glycoprotein</keyword>
<name>A0A455LJ68_MACRS</name>
<feature type="transmembrane region" description="Helical" evidence="2">
    <location>
        <begin position="617"/>
        <end position="638"/>
    </location>
</feature>
<protein>
    <submittedName>
        <fullName evidence="5">Juvenile hormone esterase-like carboxylesterase</fullName>
    </submittedName>
</protein>
<keyword evidence="2" id="KW-0472">Membrane</keyword>
<sequence>MRREVIISAILLASLVCYAANSHAPPVSSVASKKDHGRSWLSDDIATTTLSKGFMSSQYPVGVTYRLMKTNKGQVVHSFLGVQYGKDPSKTRFKKVGLYTLPGSTLNATMYGKKCPQMKELQFDIDSSENCLTLNVYTLKAPGGNTTGTIPVMVFSIVGGALHAEASMYKPSILLDYNNVIIVTIQYRLGALGFFTMNNKDVPGNAALSDLIQALRWVQRNIGYLGGDKNRVTIVGHGQGAQLFSTLLFYRSIPGVTPPLFHAAILQSGSALGRLAVDASPDASGFQIAQANYCANATMKDPTKILSCMQGKAVQEITINLDLFLRSERQSGRPGVVGTIPSLQTGTSILAADKLLTDSPENIAKDTSKLVDVPVMIGVNKNEGSYFFGGIYWTLLKDKYERESYLRNEMLPDILKMTGIPEPTKDLAEMLRNDYVGDGDIAALNTSSPGLIDLTGGLFVKNEAWRTAQLMASVNKSFFYAFDFESKDSLFDTYFQYMKPKAVFEHGVTHGDELMYLFDMPGDLVLDKSQLKTRDRLATLWTNFAVYHDPTPDENKKSWDKLSIPKWEPLNENKNYLLIEGDCKIANDYMKRRHIAHQPNPLPTQEEYDFVNQQRQSFMVCMIIFLLSTVALGGFIVYDKCFKK</sequence>
<proteinExistence type="evidence at transcript level"/>
<feature type="chain" id="PRO_5019806035" evidence="3">
    <location>
        <begin position="20"/>
        <end position="644"/>
    </location>
</feature>
<organism evidence="5">
    <name type="scientific">Macrobrachium rosenbergii</name>
    <name type="common">Giant fresh water prawn</name>
    <dbReference type="NCBI Taxonomy" id="79674"/>
    <lineage>
        <taxon>Eukaryota</taxon>
        <taxon>Metazoa</taxon>
        <taxon>Ecdysozoa</taxon>
        <taxon>Arthropoda</taxon>
        <taxon>Crustacea</taxon>
        <taxon>Multicrustacea</taxon>
        <taxon>Malacostraca</taxon>
        <taxon>Eumalacostraca</taxon>
        <taxon>Eucarida</taxon>
        <taxon>Decapoda</taxon>
        <taxon>Pleocyemata</taxon>
        <taxon>Caridea</taxon>
        <taxon>Palaemonoidea</taxon>
        <taxon>Palaemonidae</taxon>
        <taxon>Macrobrachium</taxon>
    </lineage>
</organism>
<dbReference type="EMBL" id="MG910496">
    <property type="protein sequence ID" value="AYF60466.1"/>
    <property type="molecule type" value="mRNA"/>
</dbReference>
<evidence type="ECO:0000256" key="3">
    <source>
        <dbReference type="SAM" id="SignalP"/>
    </source>
</evidence>